<keyword evidence="5" id="KW-0809">Transit peptide</keyword>
<dbReference type="CDD" id="cd03411">
    <property type="entry name" value="Ferrochelatase_N"/>
    <property type="match status" value="1"/>
</dbReference>
<evidence type="ECO:0000256" key="7">
    <source>
        <dbReference type="ARBA" id="ARBA00023128"/>
    </source>
</evidence>
<proteinExistence type="inferred from homology"/>
<reference evidence="13" key="1">
    <citation type="submission" date="2022-07" db="EMBL/GenBank/DDBJ databases">
        <title>Phylogenomic reconstructions and comparative analyses of Kickxellomycotina fungi.</title>
        <authorList>
            <person name="Reynolds N.K."/>
            <person name="Stajich J.E."/>
            <person name="Barry K."/>
            <person name="Grigoriev I.V."/>
            <person name="Crous P."/>
            <person name="Smith M.E."/>
        </authorList>
    </citation>
    <scope>NUCLEOTIDE SEQUENCE</scope>
    <source>
        <strain evidence="13">RSA 1196</strain>
    </source>
</reference>
<dbReference type="InterPro" id="IPR033644">
    <property type="entry name" value="Ferrochelatase_C"/>
</dbReference>
<organism evidence="13 14">
    <name type="scientific">Dispira parvispora</name>
    <dbReference type="NCBI Taxonomy" id="1520584"/>
    <lineage>
        <taxon>Eukaryota</taxon>
        <taxon>Fungi</taxon>
        <taxon>Fungi incertae sedis</taxon>
        <taxon>Zoopagomycota</taxon>
        <taxon>Kickxellomycotina</taxon>
        <taxon>Dimargaritomycetes</taxon>
        <taxon>Dimargaritales</taxon>
        <taxon>Dimargaritaceae</taxon>
        <taxon>Dispira</taxon>
    </lineage>
</organism>
<accession>A0A9W8B0H0</accession>
<comment type="catalytic activity">
    <reaction evidence="12">
        <text>heme b + 2 H(+) = protoporphyrin IX + Fe(2+)</text>
        <dbReference type="Rhea" id="RHEA:22584"/>
        <dbReference type="ChEBI" id="CHEBI:15378"/>
        <dbReference type="ChEBI" id="CHEBI:29033"/>
        <dbReference type="ChEBI" id="CHEBI:57306"/>
        <dbReference type="ChEBI" id="CHEBI:60344"/>
        <dbReference type="EC" id="4.98.1.1"/>
    </reaction>
</comment>
<dbReference type="OrthoDB" id="1323at2759"/>
<keyword evidence="8 12" id="KW-0350">Heme biosynthesis</keyword>
<dbReference type="GO" id="GO:0005743">
    <property type="term" value="C:mitochondrial inner membrane"/>
    <property type="evidence" value="ECO:0007669"/>
    <property type="project" value="UniProtKB-SubCell"/>
</dbReference>
<name>A0A9W8B0H0_9FUNG</name>
<dbReference type="EC" id="4.98.1.1" evidence="12"/>
<evidence type="ECO:0000256" key="2">
    <source>
        <dbReference type="ARBA" id="ARBA00004943"/>
    </source>
</evidence>
<comment type="caution">
    <text evidence="13">The sequence shown here is derived from an EMBL/GenBank/DDBJ whole genome shotgun (WGS) entry which is preliminary data.</text>
</comment>
<evidence type="ECO:0000313" key="13">
    <source>
        <dbReference type="EMBL" id="KAJ1969992.1"/>
    </source>
</evidence>
<evidence type="ECO:0000256" key="10">
    <source>
        <dbReference type="ARBA" id="ARBA00023239"/>
    </source>
</evidence>
<gene>
    <name evidence="13" type="primary">HEM15</name>
    <name evidence="13" type="ORF">IWQ62_000269</name>
</gene>
<dbReference type="SUPFAM" id="SSF53800">
    <property type="entry name" value="Chelatase"/>
    <property type="match status" value="1"/>
</dbReference>
<dbReference type="EMBL" id="JANBPY010000010">
    <property type="protein sequence ID" value="KAJ1969992.1"/>
    <property type="molecule type" value="Genomic_DNA"/>
</dbReference>
<dbReference type="FunFam" id="3.40.50.1400:FF:000003">
    <property type="entry name" value="Ferrochelatase"/>
    <property type="match status" value="1"/>
</dbReference>
<keyword evidence="7" id="KW-0496">Mitochondrion</keyword>
<dbReference type="AlphaFoldDB" id="A0A9W8B0H0"/>
<dbReference type="Pfam" id="PF00762">
    <property type="entry name" value="Ferrochelatase"/>
    <property type="match status" value="1"/>
</dbReference>
<dbReference type="NCBIfam" id="TIGR00109">
    <property type="entry name" value="hemH"/>
    <property type="match status" value="1"/>
</dbReference>
<evidence type="ECO:0000256" key="9">
    <source>
        <dbReference type="ARBA" id="ARBA00023136"/>
    </source>
</evidence>
<evidence type="ECO:0000256" key="5">
    <source>
        <dbReference type="ARBA" id="ARBA00022946"/>
    </source>
</evidence>
<dbReference type="CDD" id="cd00419">
    <property type="entry name" value="Ferrochelatase_C"/>
    <property type="match status" value="1"/>
</dbReference>
<evidence type="ECO:0000256" key="11">
    <source>
        <dbReference type="ARBA" id="ARBA00023244"/>
    </source>
</evidence>
<dbReference type="Proteomes" id="UP001150925">
    <property type="component" value="Unassembled WGS sequence"/>
</dbReference>
<dbReference type="GO" id="GO:0006783">
    <property type="term" value="P:heme biosynthetic process"/>
    <property type="evidence" value="ECO:0007669"/>
    <property type="project" value="UniProtKB-UniRule"/>
</dbReference>
<comment type="pathway">
    <text evidence="2 12">Porphyrin-containing compound metabolism; protoheme biosynthesis; protoheme from protoporphyrin-IX: step 1/1.</text>
</comment>
<keyword evidence="6 12" id="KW-0408">Iron</keyword>
<evidence type="ECO:0000256" key="6">
    <source>
        <dbReference type="ARBA" id="ARBA00023004"/>
    </source>
</evidence>
<evidence type="ECO:0000256" key="3">
    <source>
        <dbReference type="ARBA" id="ARBA00007718"/>
    </source>
</evidence>
<keyword evidence="4 12" id="KW-0999">Mitochondrion inner membrane</keyword>
<comment type="function">
    <text evidence="12">Catalyzes the ferrous insertion into protoporphyrin IX.</text>
</comment>
<sequence length="370" mass="41390">MTAKPRTGILLLNMGGPSTLDEVHSFLFRLFTDRDLMRLPWQQRLAPWIARRRTPAIKEQYRQIGGGSPILKWTNFQGERMAALLDEKCPESAPHKAYVAFRYAAPLTETAMGQIMQDGVQRVVAFTQYPQYSCSTTGSSMNELYRQQQKLDPEGKVRWSVIDRWPTHAGLIQALAERVQAKLDEYPVDERHKAVILFSAHSLPMSIVTRGDSYPIEVSATAEAVMARLNHSNPYRVVWQSKVGPLPWLGPAPDTALKGLAKQGHRNVVLVPIAFTSDHIETLFELDKEYGHLAQELGIDGFKRAEALNGSSTFIRAMADVVSEHLAKGESISTQFKMRCFLCPNEQCATTRNFFAGNKFPTSPATNKAG</sequence>
<dbReference type="PROSITE" id="PS00534">
    <property type="entry name" value="FERROCHELATASE"/>
    <property type="match status" value="1"/>
</dbReference>
<protein>
    <recommendedName>
        <fullName evidence="12">Ferrochelatase</fullName>
        <ecNumber evidence="12">4.98.1.1</ecNumber>
    </recommendedName>
</protein>
<dbReference type="HAMAP" id="MF_00323">
    <property type="entry name" value="Ferrochelatase"/>
    <property type="match status" value="1"/>
</dbReference>
<dbReference type="PANTHER" id="PTHR11108">
    <property type="entry name" value="FERROCHELATASE"/>
    <property type="match status" value="1"/>
</dbReference>
<comment type="similarity">
    <text evidence="3 12">Belongs to the ferrochelatase family.</text>
</comment>
<keyword evidence="14" id="KW-1185">Reference proteome</keyword>
<dbReference type="GO" id="GO:0004325">
    <property type="term" value="F:ferrochelatase activity"/>
    <property type="evidence" value="ECO:0007669"/>
    <property type="project" value="UniProtKB-UniRule"/>
</dbReference>
<comment type="subcellular location">
    <subcellularLocation>
        <location evidence="1">Mitochondrion inner membrane</location>
        <topology evidence="1">Peripheral membrane protein</topology>
        <orientation evidence="1">Matrix side</orientation>
    </subcellularLocation>
</comment>
<evidence type="ECO:0000313" key="14">
    <source>
        <dbReference type="Proteomes" id="UP001150925"/>
    </source>
</evidence>
<dbReference type="Gene3D" id="3.40.50.1400">
    <property type="match status" value="2"/>
</dbReference>
<dbReference type="InterPro" id="IPR001015">
    <property type="entry name" value="Ferrochelatase"/>
</dbReference>
<keyword evidence="11 12" id="KW-0627">Porphyrin biosynthesis</keyword>
<keyword evidence="9" id="KW-0472">Membrane</keyword>
<dbReference type="InterPro" id="IPR033659">
    <property type="entry name" value="Ferrochelatase_N"/>
</dbReference>
<evidence type="ECO:0000256" key="1">
    <source>
        <dbReference type="ARBA" id="ARBA00004443"/>
    </source>
</evidence>
<keyword evidence="10 12" id="KW-0456">Lyase</keyword>
<evidence type="ECO:0000256" key="12">
    <source>
        <dbReference type="RuleBase" id="RU000607"/>
    </source>
</evidence>
<evidence type="ECO:0000256" key="8">
    <source>
        <dbReference type="ARBA" id="ARBA00023133"/>
    </source>
</evidence>
<dbReference type="InterPro" id="IPR019772">
    <property type="entry name" value="Ferrochelatase_AS"/>
</dbReference>
<evidence type="ECO:0000256" key="4">
    <source>
        <dbReference type="ARBA" id="ARBA00022792"/>
    </source>
</evidence>
<dbReference type="PANTHER" id="PTHR11108:SF1">
    <property type="entry name" value="FERROCHELATASE, MITOCHONDRIAL"/>
    <property type="match status" value="1"/>
</dbReference>